<dbReference type="AlphaFoldDB" id="A0A7J7JSV8"/>
<evidence type="ECO:0000256" key="3">
    <source>
        <dbReference type="ARBA" id="ARBA00022837"/>
    </source>
</evidence>
<dbReference type="GO" id="GO:0005509">
    <property type="term" value="F:calcium ion binding"/>
    <property type="evidence" value="ECO:0007669"/>
    <property type="project" value="InterPro"/>
</dbReference>
<dbReference type="CDD" id="cd00051">
    <property type="entry name" value="EFh"/>
    <property type="match status" value="1"/>
</dbReference>
<keyword evidence="2" id="KW-0677">Repeat</keyword>
<dbReference type="InterPro" id="IPR051581">
    <property type="entry name" value="Ca-bind"/>
</dbReference>
<dbReference type="InterPro" id="IPR018247">
    <property type="entry name" value="EF_Hand_1_Ca_BS"/>
</dbReference>
<protein>
    <recommendedName>
        <fullName evidence="4">EF-hand domain-containing protein</fullName>
    </recommendedName>
</protein>
<accession>A0A7J7JSV8</accession>
<evidence type="ECO:0000259" key="4">
    <source>
        <dbReference type="PROSITE" id="PS50222"/>
    </source>
</evidence>
<dbReference type="Proteomes" id="UP000593567">
    <property type="component" value="Unassembled WGS sequence"/>
</dbReference>
<reference evidence="5" key="1">
    <citation type="submission" date="2020-06" db="EMBL/GenBank/DDBJ databases">
        <title>Draft genome of Bugula neritina, a colonial animal packing powerful symbionts and potential medicines.</title>
        <authorList>
            <person name="Rayko M."/>
        </authorList>
    </citation>
    <scope>NUCLEOTIDE SEQUENCE [LARGE SCALE GENOMIC DNA]</scope>
    <source>
        <strain evidence="5">Kwan_BN1</strain>
    </source>
</reference>
<dbReference type="InterPro" id="IPR011992">
    <property type="entry name" value="EF-hand-dom_pair"/>
</dbReference>
<dbReference type="PROSITE" id="PS50222">
    <property type="entry name" value="EF_HAND_2"/>
    <property type="match status" value="3"/>
</dbReference>
<keyword evidence="6" id="KW-1185">Reference proteome</keyword>
<dbReference type="Gene3D" id="1.10.238.10">
    <property type="entry name" value="EF-hand"/>
    <property type="match status" value="2"/>
</dbReference>
<sequence>MGVTWSFLQLYGGIPLPSLACYSERFQEAAKVLIGYIHTSKAKYIISVAFLHLLKTNVVIYMALSPRSNEIIKKRSRDKLVTSRDPIERLRLKCQERGGAGGIRGLSRTFRIFDDDGNKMLNFDEFSTGLNDYGLFDISIDEKRAIFAAFDKDKSGQISFNEFLERIRPPMSQRRLGLVAAAFSKLDITGDGKITVEDLAGVYNARKHPKYMNGEWTEKQVKLEFLKNFDAGNKDGTVEKHEFFSYYAGVSASIDQDPYFDLMMRNSYNLSD</sequence>
<dbReference type="OrthoDB" id="444540at2759"/>
<name>A0A7J7JSV8_BUGNE</name>
<dbReference type="Pfam" id="PF13499">
    <property type="entry name" value="EF-hand_7"/>
    <property type="match status" value="1"/>
</dbReference>
<dbReference type="PROSITE" id="PS00018">
    <property type="entry name" value="EF_HAND_1"/>
    <property type="match status" value="2"/>
</dbReference>
<evidence type="ECO:0000313" key="6">
    <source>
        <dbReference type="Proteomes" id="UP000593567"/>
    </source>
</evidence>
<organism evidence="5 6">
    <name type="scientific">Bugula neritina</name>
    <name type="common">Brown bryozoan</name>
    <name type="synonym">Sertularia neritina</name>
    <dbReference type="NCBI Taxonomy" id="10212"/>
    <lineage>
        <taxon>Eukaryota</taxon>
        <taxon>Metazoa</taxon>
        <taxon>Spiralia</taxon>
        <taxon>Lophotrochozoa</taxon>
        <taxon>Bryozoa</taxon>
        <taxon>Gymnolaemata</taxon>
        <taxon>Cheilostomatida</taxon>
        <taxon>Flustrina</taxon>
        <taxon>Buguloidea</taxon>
        <taxon>Bugulidae</taxon>
        <taxon>Bugula</taxon>
    </lineage>
</organism>
<dbReference type="Pfam" id="PF13202">
    <property type="entry name" value="EF-hand_5"/>
    <property type="match status" value="1"/>
</dbReference>
<evidence type="ECO:0000256" key="1">
    <source>
        <dbReference type="ARBA" id="ARBA00022723"/>
    </source>
</evidence>
<dbReference type="PANTHER" id="PTHR34524:SF6">
    <property type="entry name" value="CALCYPHOSINE LIKE"/>
    <property type="match status" value="1"/>
</dbReference>
<dbReference type="EMBL" id="VXIV02001921">
    <property type="protein sequence ID" value="KAF6028731.1"/>
    <property type="molecule type" value="Genomic_DNA"/>
</dbReference>
<feature type="domain" description="EF-hand" evidence="4">
    <location>
        <begin position="174"/>
        <end position="209"/>
    </location>
</feature>
<dbReference type="SMART" id="SM00054">
    <property type="entry name" value="EFh"/>
    <property type="match status" value="3"/>
</dbReference>
<keyword evidence="1" id="KW-0479">Metal-binding</keyword>
<dbReference type="SUPFAM" id="SSF47473">
    <property type="entry name" value="EF-hand"/>
    <property type="match status" value="1"/>
</dbReference>
<proteinExistence type="predicted"/>
<dbReference type="InterPro" id="IPR002048">
    <property type="entry name" value="EF_hand_dom"/>
</dbReference>
<evidence type="ECO:0000256" key="2">
    <source>
        <dbReference type="ARBA" id="ARBA00022737"/>
    </source>
</evidence>
<dbReference type="PANTHER" id="PTHR34524">
    <property type="entry name" value="CALCYPHOSIN"/>
    <property type="match status" value="1"/>
</dbReference>
<comment type="caution">
    <text evidence="5">The sequence shown here is derived from an EMBL/GenBank/DDBJ whole genome shotgun (WGS) entry which is preliminary data.</text>
</comment>
<feature type="domain" description="EF-hand" evidence="4">
    <location>
        <begin position="101"/>
        <end position="136"/>
    </location>
</feature>
<evidence type="ECO:0000313" key="5">
    <source>
        <dbReference type="EMBL" id="KAF6028731.1"/>
    </source>
</evidence>
<feature type="domain" description="EF-hand" evidence="4">
    <location>
        <begin position="138"/>
        <end position="173"/>
    </location>
</feature>
<keyword evidence="3" id="KW-0106">Calcium</keyword>
<gene>
    <name evidence="5" type="ORF">EB796_012963</name>
</gene>